<feature type="region of interest" description="Disordered" evidence="1">
    <location>
        <begin position="157"/>
        <end position="182"/>
    </location>
</feature>
<evidence type="ECO:0000256" key="1">
    <source>
        <dbReference type="SAM" id="MobiDB-lite"/>
    </source>
</evidence>
<dbReference type="AlphaFoldDB" id="A0A7S1YJ98"/>
<name>A0A7S1YJ98_9STRA</name>
<reference evidence="3" key="1">
    <citation type="submission" date="2021-01" db="EMBL/GenBank/DDBJ databases">
        <authorList>
            <person name="Corre E."/>
            <person name="Pelletier E."/>
            <person name="Niang G."/>
            <person name="Scheremetjew M."/>
            <person name="Finn R."/>
            <person name="Kale V."/>
            <person name="Holt S."/>
            <person name="Cochrane G."/>
            <person name="Meng A."/>
            <person name="Brown T."/>
            <person name="Cohen L."/>
        </authorList>
    </citation>
    <scope>NUCLEOTIDE SEQUENCE</scope>
    <source>
        <strain evidence="3">CCMP 410</strain>
    </source>
</reference>
<dbReference type="EMBL" id="HBGK01049388">
    <property type="protein sequence ID" value="CAD9309208.1"/>
    <property type="molecule type" value="Transcribed_RNA"/>
</dbReference>
<accession>A0A7S1YJ98</accession>
<proteinExistence type="predicted"/>
<dbReference type="InterPro" id="IPR008657">
    <property type="entry name" value="JTB"/>
</dbReference>
<keyword evidence="2" id="KW-0732">Signal</keyword>
<evidence type="ECO:0000313" key="3">
    <source>
        <dbReference type="EMBL" id="CAD9309208.1"/>
    </source>
</evidence>
<evidence type="ECO:0000256" key="2">
    <source>
        <dbReference type="SAM" id="SignalP"/>
    </source>
</evidence>
<feature type="signal peptide" evidence="2">
    <location>
        <begin position="1"/>
        <end position="20"/>
    </location>
</feature>
<sequence>MKSIRLTTLLLLSQLGSASCATEEQLSRPISPPTFPVRSRDLASDDGGCSIVSQCTMCTATQRRSEEECKSTGRIEIVDCKGEEDEDVHRFRSCKRTQADEQFLMVRMEVICFFLGSLAFLSAKRQKSIHTTLFDQRRQAKRSSTMGSDAHIEMSVLNGDGDEERAPLVQSSPLTTERIDVV</sequence>
<gene>
    <name evidence="3" type="ORF">GOCE00092_LOCUS25885</name>
</gene>
<dbReference type="PROSITE" id="PS51257">
    <property type="entry name" value="PROKAR_LIPOPROTEIN"/>
    <property type="match status" value="1"/>
</dbReference>
<protein>
    <recommendedName>
        <fullName evidence="4">PSI domain-containing protein</fullName>
    </recommendedName>
</protein>
<dbReference type="GO" id="GO:0016020">
    <property type="term" value="C:membrane"/>
    <property type="evidence" value="ECO:0007669"/>
    <property type="project" value="InterPro"/>
</dbReference>
<evidence type="ECO:0008006" key="4">
    <source>
        <dbReference type="Google" id="ProtNLM"/>
    </source>
</evidence>
<feature type="chain" id="PRO_5031454617" description="PSI domain-containing protein" evidence="2">
    <location>
        <begin position="21"/>
        <end position="182"/>
    </location>
</feature>
<dbReference type="Pfam" id="PF05439">
    <property type="entry name" value="JTB"/>
    <property type="match status" value="1"/>
</dbReference>
<organism evidence="3">
    <name type="scientific">Grammatophora oceanica</name>
    <dbReference type="NCBI Taxonomy" id="210454"/>
    <lineage>
        <taxon>Eukaryota</taxon>
        <taxon>Sar</taxon>
        <taxon>Stramenopiles</taxon>
        <taxon>Ochrophyta</taxon>
        <taxon>Bacillariophyta</taxon>
        <taxon>Fragilariophyceae</taxon>
        <taxon>Fragilariophycidae</taxon>
        <taxon>Rhabdonematales</taxon>
        <taxon>Grammatophoraceae</taxon>
        <taxon>Grammatophora</taxon>
    </lineage>
</organism>